<evidence type="ECO:0000256" key="1">
    <source>
        <dbReference type="SAM" id="Phobius"/>
    </source>
</evidence>
<organism evidence="2 3">
    <name type="scientific">Candidatus Daviesbacteria bacterium GW2011_GWA2_40_9</name>
    <dbReference type="NCBI Taxonomy" id="1618424"/>
    <lineage>
        <taxon>Bacteria</taxon>
        <taxon>Candidatus Daviesiibacteriota</taxon>
    </lineage>
</organism>
<keyword evidence="1" id="KW-0812">Transmembrane</keyword>
<evidence type="ECO:0000313" key="3">
    <source>
        <dbReference type="Proteomes" id="UP000034601"/>
    </source>
</evidence>
<keyword evidence="1" id="KW-0472">Membrane</keyword>
<evidence type="ECO:0008006" key="4">
    <source>
        <dbReference type="Google" id="ProtNLM"/>
    </source>
</evidence>
<comment type="caution">
    <text evidence="2">The sequence shown here is derived from an EMBL/GenBank/DDBJ whole genome shotgun (WGS) entry which is preliminary data.</text>
</comment>
<gene>
    <name evidence="2" type="ORF">UU29_C0001G0066</name>
</gene>
<dbReference type="InterPro" id="IPR012902">
    <property type="entry name" value="N_methyl_site"/>
</dbReference>
<dbReference type="EMBL" id="LCAB01000001">
    <property type="protein sequence ID" value="KKR83846.1"/>
    <property type="molecule type" value="Genomic_DNA"/>
</dbReference>
<dbReference type="Proteomes" id="UP000034601">
    <property type="component" value="Unassembled WGS sequence"/>
</dbReference>
<evidence type="ECO:0000313" key="2">
    <source>
        <dbReference type="EMBL" id="KKR83846.1"/>
    </source>
</evidence>
<sequence>MVLPSTIRIKPSSQSGISLIELTLVVMLVLALAMVVANLPSWTASITGSKYNSIAREVASKKINYLRKNLYSKNLPNGTTVFSDESLTKIPSSTASYSIEDCSEDICLNDEQVKKVTVQINWKERAENKFLELVTLVGVGGVGQ</sequence>
<accession>A0A0G0U992</accession>
<proteinExistence type="predicted"/>
<name>A0A0G0U992_9BACT</name>
<dbReference type="AlphaFoldDB" id="A0A0G0U992"/>
<reference evidence="2 3" key="1">
    <citation type="journal article" date="2015" name="Nature">
        <title>rRNA introns, odd ribosomes, and small enigmatic genomes across a large radiation of phyla.</title>
        <authorList>
            <person name="Brown C.T."/>
            <person name="Hug L.A."/>
            <person name="Thomas B.C."/>
            <person name="Sharon I."/>
            <person name="Castelle C.J."/>
            <person name="Singh A."/>
            <person name="Wilkins M.J."/>
            <person name="Williams K.H."/>
            <person name="Banfield J.F."/>
        </authorList>
    </citation>
    <scope>NUCLEOTIDE SEQUENCE [LARGE SCALE GENOMIC DNA]</scope>
</reference>
<dbReference type="PROSITE" id="PS00409">
    <property type="entry name" value="PROKAR_NTER_METHYL"/>
    <property type="match status" value="1"/>
</dbReference>
<protein>
    <recommendedName>
        <fullName evidence="4">Prepilin-type N-terminal cleavage/methylation domain-containing protein</fullName>
    </recommendedName>
</protein>
<keyword evidence="1" id="KW-1133">Transmembrane helix</keyword>
<feature type="transmembrane region" description="Helical" evidence="1">
    <location>
        <begin position="20"/>
        <end position="42"/>
    </location>
</feature>